<name>A0A6A4GVC1_9AGAR</name>
<evidence type="ECO:0000313" key="3">
    <source>
        <dbReference type="Proteomes" id="UP000799118"/>
    </source>
</evidence>
<dbReference type="Proteomes" id="UP000799118">
    <property type="component" value="Unassembled WGS sequence"/>
</dbReference>
<dbReference type="OrthoDB" id="3071655at2759"/>
<evidence type="ECO:0000313" key="2">
    <source>
        <dbReference type="EMBL" id="KAE9389809.1"/>
    </source>
</evidence>
<gene>
    <name evidence="2" type="ORF">BT96DRAFT_389525</name>
</gene>
<accession>A0A6A4GVC1</accession>
<reference evidence="2" key="1">
    <citation type="journal article" date="2019" name="Environ. Microbiol.">
        <title>Fungal ecological strategies reflected in gene transcription - a case study of two litter decomposers.</title>
        <authorList>
            <person name="Barbi F."/>
            <person name="Kohler A."/>
            <person name="Barry K."/>
            <person name="Baskaran P."/>
            <person name="Daum C."/>
            <person name="Fauchery L."/>
            <person name="Ihrmark K."/>
            <person name="Kuo A."/>
            <person name="LaButti K."/>
            <person name="Lipzen A."/>
            <person name="Morin E."/>
            <person name="Grigoriev I.V."/>
            <person name="Henrissat B."/>
            <person name="Lindahl B."/>
            <person name="Martin F."/>
        </authorList>
    </citation>
    <scope>NUCLEOTIDE SEQUENCE</scope>
    <source>
        <strain evidence="2">JB14</strain>
    </source>
</reference>
<keyword evidence="3" id="KW-1185">Reference proteome</keyword>
<sequence length="414" mass="42486">MSSSSLPSSLPPSPIAENGPAGSPFAPNLTSPPTYSSPPIPVPISATLQDVLNAASSLTTVVLEDWSPVRNPSPYDAFFISLSRNGEDDGMGLLTSGVSLPGTPAGSTFGTPGLGGMTPALGLNAESLNSLPPVPAIPQHLQRTTSQSHMVNSVINPLAGLPPHLANNPHIAAASAHLAAAGIHLPPGVLTPLYPSENGSAATLTQTQSPGPFSPGFGAPPLVTDTKFASALLSGENSAISSAGEGGRTPAAVNAALGVLGTYSFFLSLLDSNFFSYIGISNSQNILLPNLKTLTISNLSKNVIDLHLLAGMVESRWRGWLQTEQSQSSATTSAAVTSPSGSPSTTTSTPSFPLRAPSPSIISSLSLHTDLRLIKNKGSVGRIKALQKEAEQNAREGKGEKVKVYVSAKRRGGI</sequence>
<dbReference type="AlphaFoldDB" id="A0A6A4GVC1"/>
<protein>
    <submittedName>
        <fullName evidence="2">Uncharacterized protein</fullName>
    </submittedName>
</protein>
<proteinExistence type="predicted"/>
<feature type="region of interest" description="Disordered" evidence="1">
    <location>
        <begin position="1"/>
        <end position="36"/>
    </location>
</feature>
<evidence type="ECO:0000256" key="1">
    <source>
        <dbReference type="SAM" id="MobiDB-lite"/>
    </source>
</evidence>
<feature type="region of interest" description="Disordered" evidence="1">
    <location>
        <begin position="328"/>
        <end position="355"/>
    </location>
</feature>
<organism evidence="2 3">
    <name type="scientific">Gymnopus androsaceus JB14</name>
    <dbReference type="NCBI Taxonomy" id="1447944"/>
    <lineage>
        <taxon>Eukaryota</taxon>
        <taxon>Fungi</taxon>
        <taxon>Dikarya</taxon>
        <taxon>Basidiomycota</taxon>
        <taxon>Agaricomycotina</taxon>
        <taxon>Agaricomycetes</taxon>
        <taxon>Agaricomycetidae</taxon>
        <taxon>Agaricales</taxon>
        <taxon>Marasmiineae</taxon>
        <taxon>Omphalotaceae</taxon>
        <taxon>Gymnopus</taxon>
    </lineage>
</organism>
<dbReference type="EMBL" id="ML769682">
    <property type="protein sequence ID" value="KAE9389809.1"/>
    <property type="molecule type" value="Genomic_DNA"/>
</dbReference>